<keyword evidence="2" id="KW-1133">Transmembrane helix</keyword>
<feature type="compositionally biased region" description="Low complexity" evidence="1">
    <location>
        <begin position="168"/>
        <end position="183"/>
    </location>
</feature>
<comment type="caution">
    <text evidence="3">The sequence shown here is derived from an EMBL/GenBank/DDBJ whole genome shotgun (WGS) entry which is preliminary data.</text>
</comment>
<feature type="transmembrane region" description="Helical" evidence="2">
    <location>
        <begin position="12"/>
        <end position="40"/>
    </location>
</feature>
<dbReference type="RefSeq" id="WP_167074154.1">
    <property type="nucleotide sequence ID" value="NZ_VVIW01000001.1"/>
</dbReference>
<evidence type="ECO:0000256" key="2">
    <source>
        <dbReference type="SAM" id="Phobius"/>
    </source>
</evidence>
<evidence type="ECO:0000313" key="3">
    <source>
        <dbReference type="EMBL" id="NHZ38950.1"/>
    </source>
</evidence>
<keyword evidence="2" id="KW-0472">Membrane</keyword>
<feature type="region of interest" description="Disordered" evidence="1">
    <location>
        <begin position="160"/>
        <end position="183"/>
    </location>
</feature>
<feature type="transmembrane region" description="Helical" evidence="2">
    <location>
        <begin position="52"/>
        <end position="73"/>
    </location>
</feature>
<feature type="transmembrane region" description="Helical" evidence="2">
    <location>
        <begin position="114"/>
        <end position="133"/>
    </location>
</feature>
<keyword evidence="2" id="KW-0812">Transmembrane</keyword>
<gene>
    <name evidence="3" type="ORF">F1609_02035</name>
</gene>
<accession>A0ABX0M1I4</accession>
<proteinExistence type="predicted"/>
<dbReference type="Proteomes" id="UP000819052">
    <property type="component" value="Unassembled WGS sequence"/>
</dbReference>
<evidence type="ECO:0000313" key="4">
    <source>
        <dbReference type="Proteomes" id="UP000819052"/>
    </source>
</evidence>
<sequence>MHLLHLLRLLAIFLTLCSIPALLGWCMLTVACVAVVVGGAASGSLGFASPEALFAGAVVTGWLSLASLGWTVWHFPDLLIPTPRWVLAGYLCSVLCLGFALLGIPLSLTNVHITGAWMGLFGGPACLLMLASWRQWQIWRADTVSLYDLHESKGFESVAGGTLELPSDHPASPCSSDPPASSR</sequence>
<name>A0ABX0M1I4_9BURK</name>
<dbReference type="EMBL" id="VVIW01000001">
    <property type="protein sequence ID" value="NHZ38950.1"/>
    <property type="molecule type" value="Genomic_DNA"/>
</dbReference>
<evidence type="ECO:0008006" key="5">
    <source>
        <dbReference type="Google" id="ProtNLM"/>
    </source>
</evidence>
<feature type="transmembrane region" description="Helical" evidence="2">
    <location>
        <begin position="85"/>
        <end position="108"/>
    </location>
</feature>
<reference evidence="3 4" key="1">
    <citation type="submission" date="2019-09" db="EMBL/GenBank/DDBJ databases">
        <title>Taxonomy of Antarctic Massilia spp.: description of Massilia rubra sp. nov., Massilia aquatica sp. nov., Massilia mucilaginosa sp. nov., Massilia frigida sp. nov. isolated from streams, lakes and regoliths.</title>
        <authorList>
            <person name="Holochova P."/>
            <person name="Sedlacek I."/>
            <person name="Kralova S."/>
            <person name="Maslanova I."/>
            <person name="Busse H.-J."/>
            <person name="Stankova E."/>
            <person name="Vrbovska V."/>
            <person name="Kovarovic V."/>
            <person name="Bartak M."/>
            <person name="Svec P."/>
            <person name="Pantucek R."/>
        </authorList>
    </citation>
    <scope>NUCLEOTIDE SEQUENCE [LARGE SCALE GENOMIC DNA]</scope>
    <source>
        <strain evidence="3 4">CCM 8693</strain>
    </source>
</reference>
<protein>
    <recommendedName>
        <fullName evidence="5">Transmembrane protein</fullName>
    </recommendedName>
</protein>
<evidence type="ECO:0000256" key="1">
    <source>
        <dbReference type="SAM" id="MobiDB-lite"/>
    </source>
</evidence>
<organism evidence="3 4">
    <name type="scientific">Massilia aquatica</name>
    <dbReference type="NCBI Taxonomy" id="2609000"/>
    <lineage>
        <taxon>Bacteria</taxon>
        <taxon>Pseudomonadati</taxon>
        <taxon>Pseudomonadota</taxon>
        <taxon>Betaproteobacteria</taxon>
        <taxon>Burkholderiales</taxon>
        <taxon>Oxalobacteraceae</taxon>
        <taxon>Telluria group</taxon>
        <taxon>Massilia</taxon>
    </lineage>
</organism>
<keyword evidence="4" id="KW-1185">Reference proteome</keyword>